<evidence type="ECO:0000313" key="3">
    <source>
        <dbReference type="Proteomes" id="UP001497482"/>
    </source>
</evidence>
<feature type="region of interest" description="Disordered" evidence="1">
    <location>
        <begin position="36"/>
        <end position="62"/>
    </location>
</feature>
<accession>A0AAV2M0R6</accession>
<organism evidence="2 3">
    <name type="scientific">Knipowitschia caucasica</name>
    <name type="common">Caucasian dwarf goby</name>
    <name type="synonym">Pomatoschistus caucasicus</name>
    <dbReference type="NCBI Taxonomy" id="637954"/>
    <lineage>
        <taxon>Eukaryota</taxon>
        <taxon>Metazoa</taxon>
        <taxon>Chordata</taxon>
        <taxon>Craniata</taxon>
        <taxon>Vertebrata</taxon>
        <taxon>Euteleostomi</taxon>
        <taxon>Actinopterygii</taxon>
        <taxon>Neopterygii</taxon>
        <taxon>Teleostei</taxon>
        <taxon>Neoteleostei</taxon>
        <taxon>Acanthomorphata</taxon>
        <taxon>Gobiaria</taxon>
        <taxon>Gobiiformes</taxon>
        <taxon>Gobioidei</taxon>
        <taxon>Gobiidae</taxon>
        <taxon>Gobiinae</taxon>
        <taxon>Knipowitschia</taxon>
    </lineage>
</organism>
<evidence type="ECO:0000313" key="2">
    <source>
        <dbReference type="EMBL" id="CAL1606875.1"/>
    </source>
</evidence>
<name>A0AAV2M0R6_KNICA</name>
<gene>
    <name evidence="2" type="ORF">KC01_LOCUS33983</name>
</gene>
<reference evidence="2 3" key="1">
    <citation type="submission" date="2024-04" db="EMBL/GenBank/DDBJ databases">
        <authorList>
            <person name="Waldvogel A.-M."/>
            <person name="Schoenle A."/>
        </authorList>
    </citation>
    <scope>NUCLEOTIDE SEQUENCE [LARGE SCALE GENOMIC DNA]</scope>
</reference>
<protein>
    <submittedName>
        <fullName evidence="2">Uncharacterized protein</fullName>
    </submittedName>
</protein>
<dbReference type="AlphaFoldDB" id="A0AAV2M0R6"/>
<evidence type="ECO:0000256" key="1">
    <source>
        <dbReference type="SAM" id="MobiDB-lite"/>
    </source>
</evidence>
<keyword evidence="3" id="KW-1185">Reference proteome</keyword>
<proteinExistence type="predicted"/>
<sequence length="98" mass="10665">MEQPTPSKLLIMRSRSAIVPPCFPREALALSEALLPQGTEHTQTNTGARRDVHSTGGSVHGSSRVLKLEQVDEGKAAVIPNAMRQNFICSSDRKREAV</sequence>
<dbReference type="EMBL" id="OZ035827">
    <property type="protein sequence ID" value="CAL1606875.1"/>
    <property type="molecule type" value="Genomic_DNA"/>
</dbReference>
<dbReference type="Proteomes" id="UP001497482">
    <property type="component" value="Chromosome 5"/>
</dbReference>